<gene>
    <name evidence="1" type="ORF">MILVUS5_LOCUS27849</name>
</gene>
<protein>
    <submittedName>
        <fullName evidence="1">Uncharacterized protein</fullName>
    </submittedName>
</protein>
<evidence type="ECO:0000313" key="2">
    <source>
        <dbReference type="Proteomes" id="UP001177021"/>
    </source>
</evidence>
<evidence type="ECO:0000313" key="1">
    <source>
        <dbReference type="EMBL" id="CAJ2662239.1"/>
    </source>
</evidence>
<keyword evidence="2" id="KW-1185">Reference proteome</keyword>
<comment type="caution">
    <text evidence="1">The sequence shown here is derived from an EMBL/GenBank/DDBJ whole genome shotgun (WGS) entry which is preliminary data.</text>
</comment>
<sequence length="752" mass="83509">MTKDTPESSGGAFHTVHAERDLQSNWEVDLAKKLEEYLLKICSGEIIGEDEGSIHVNFAEAALLLQGSIQVYSRKVEYLYNLVLRTLEFLSHKRQADQVDGEPVQPEDAGPSAVAADEENDHFWGFDDIPVDEKNSLDSSTGKDVNLDQFIKPPANLVVLEGDCLDTGGDGGELESYLLSTTDLYQDFVLLDTSDAVAVHEFMKSQNAGTTDCGTNRATSIRKSFLSPRPSGGSAHKSVAKSQRANSMFSPKKFSFEDKDARPSSPASAGFDNSNFGPNMDDGFDAPMDADNSDADDDDDPWIPLNPHEPGNLRVKPFRKVKASKKVRINVRPRVSMTTLFPLAKLHGPISPELTKMWEMRRCAHQRQKDSQSSPPLYEKLRQSLINGENKTDEPFLNTEDDNVNDDNEFDNGNPDFDMPGNDFMDEDPHPFNNEHEVDDVHAHADADEAVDLEFPDSQTSLEDLCRSHLNALLASIAETEKQTEMAARISTWKQRIEHNLEEQESHPPFDIRDYGERILGKLSLEESGSSVMPFSNLVAGEVKYDVSRSFSSLLQLVNNGEVDLQRHDVAGESFCYTSVNPFHVKLLKHHKKKEVTKQFGIAKKRAKSPIKKPSPNGEKKTRREKSPTKRPSPKEDEKKKTRREKSPISSSSRNHRSTWLSSPTNTRSSSQKHGPTGLSSTTITSSSSRKHGPTGLTSPTINNSSSRKHGPTGLASPTNCKFSVNLGKGSAMKFSPASKRRRRSPFIESVN</sequence>
<organism evidence="1 2">
    <name type="scientific">Trifolium pratense</name>
    <name type="common">Red clover</name>
    <dbReference type="NCBI Taxonomy" id="57577"/>
    <lineage>
        <taxon>Eukaryota</taxon>
        <taxon>Viridiplantae</taxon>
        <taxon>Streptophyta</taxon>
        <taxon>Embryophyta</taxon>
        <taxon>Tracheophyta</taxon>
        <taxon>Spermatophyta</taxon>
        <taxon>Magnoliopsida</taxon>
        <taxon>eudicotyledons</taxon>
        <taxon>Gunneridae</taxon>
        <taxon>Pentapetalae</taxon>
        <taxon>rosids</taxon>
        <taxon>fabids</taxon>
        <taxon>Fabales</taxon>
        <taxon>Fabaceae</taxon>
        <taxon>Papilionoideae</taxon>
        <taxon>50 kb inversion clade</taxon>
        <taxon>NPAAA clade</taxon>
        <taxon>Hologalegina</taxon>
        <taxon>IRL clade</taxon>
        <taxon>Trifolieae</taxon>
        <taxon>Trifolium</taxon>
    </lineage>
</organism>
<reference evidence="1" key="1">
    <citation type="submission" date="2023-10" db="EMBL/GenBank/DDBJ databases">
        <authorList>
            <person name="Rodriguez Cubillos JULIANA M."/>
            <person name="De Vega J."/>
        </authorList>
    </citation>
    <scope>NUCLEOTIDE SEQUENCE</scope>
</reference>
<dbReference type="EMBL" id="CASHSV030000409">
    <property type="protein sequence ID" value="CAJ2662239.1"/>
    <property type="molecule type" value="Genomic_DNA"/>
</dbReference>
<accession>A0ACB0KYK6</accession>
<name>A0ACB0KYK6_TRIPR</name>
<proteinExistence type="predicted"/>
<dbReference type="Proteomes" id="UP001177021">
    <property type="component" value="Unassembled WGS sequence"/>
</dbReference>